<dbReference type="AlphaFoldDB" id="A0A0A2M6Q2"/>
<feature type="transmembrane region" description="Helical" evidence="1">
    <location>
        <begin position="28"/>
        <end position="50"/>
    </location>
</feature>
<reference evidence="2 3" key="1">
    <citation type="submission" date="2013-09" db="EMBL/GenBank/DDBJ databases">
        <authorList>
            <person name="Zeng Z."/>
            <person name="Chen C."/>
        </authorList>
    </citation>
    <scope>NUCLEOTIDE SEQUENCE [LARGE SCALE GENOMIC DNA]</scope>
    <source>
        <strain evidence="2 3">WB 3.3-2</strain>
    </source>
</reference>
<dbReference type="eggNOG" id="ENOG5032HE8">
    <property type="taxonomic scope" value="Bacteria"/>
</dbReference>
<protein>
    <recommendedName>
        <fullName evidence="4">ABC transporter permease</fullName>
    </recommendedName>
</protein>
<keyword evidence="1" id="KW-1133">Transmembrane helix</keyword>
<evidence type="ECO:0000256" key="1">
    <source>
        <dbReference type="SAM" id="Phobius"/>
    </source>
</evidence>
<keyword evidence="1" id="KW-0472">Membrane</keyword>
<keyword evidence="3" id="KW-1185">Reference proteome</keyword>
<feature type="transmembrane region" description="Helical" evidence="1">
    <location>
        <begin position="62"/>
        <end position="84"/>
    </location>
</feature>
<gene>
    <name evidence="2" type="ORF">Q765_06415</name>
</gene>
<comment type="caution">
    <text evidence="2">The sequence shown here is derived from an EMBL/GenBank/DDBJ whole genome shotgun (WGS) entry which is preliminary data.</text>
</comment>
<dbReference type="STRING" id="1121895.GCA_000378485_02216"/>
<keyword evidence="1" id="KW-0812">Transmembrane</keyword>
<proteinExistence type="predicted"/>
<evidence type="ECO:0008006" key="4">
    <source>
        <dbReference type="Google" id="ProtNLM"/>
    </source>
</evidence>
<sequence length="147" mass="16720">MFLERLPGDGQLFFIQLLPMKINTTSNVIITTYLLAEIFLLLFVGAYFLILTNIADWEIFAYNFYGSMVIFGLSCLTALLLRFIFKISSNVVVSILLFILPEIIGWFITKDSLYLSVFKNDTSYILIYPFSVLIAFTAVAILAKNSK</sequence>
<evidence type="ECO:0000313" key="3">
    <source>
        <dbReference type="Proteomes" id="UP000030152"/>
    </source>
</evidence>
<dbReference type="Proteomes" id="UP000030152">
    <property type="component" value="Unassembled WGS sequence"/>
</dbReference>
<dbReference type="EMBL" id="JRLX01000005">
    <property type="protein sequence ID" value="KGO87296.1"/>
    <property type="molecule type" value="Genomic_DNA"/>
</dbReference>
<organism evidence="2 3">
    <name type="scientific">Flavobacterium rivuli WB 3.3-2 = DSM 21788</name>
    <dbReference type="NCBI Taxonomy" id="1121895"/>
    <lineage>
        <taxon>Bacteria</taxon>
        <taxon>Pseudomonadati</taxon>
        <taxon>Bacteroidota</taxon>
        <taxon>Flavobacteriia</taxon>
        <taxon>Flavobacteriales</taxon>
        <taxon>Flavobacteriaceae</taxon>
        <taxon>Flavobacterium</taxon>
    </lineage>
</organism>
<name>A0A0A2M6Q2_9FLAO</name>
<evidence type="ECO:0000313" key="2">
    <source>
        <dbReference type="EMBL" id="KGO87296.1"/>
    </source>
</evidence>
<feature type="transmembrane region" description="Helical" evidence="1">
    <location>
        <begin position="91"/>
        <end position="109"/>
    </location>
</feature>
<feature type="transmembrane region" description="Helical" evidence="1">
    <location>
        <begin position="124"/>
        <end position="143"/>
    </location>
</feature>
<accession>A0A0A2M6Q2</accession>